<dbReference type="RefSeq" id="WP_062498517.1">
    <property type="nucleotide sequence ID" value="NZ_MXAN01000049.1"/>
</dbReference>
<evidence type="ECO:0000313" key="2">
    <source>
        <dbReference type="EMBL" id="OPH36495.1"/>
    </source>
</evidence>
<feature type="region of interest" description="Disordered" evidence="1">
    <location>
        <begin position="36"/>
        <end position="121"/>
    </location>
</feature>
<organism evidence="2 4">
    <name type="scientific">Moraxella lacunata</name>
    <dbReference type="NCBI Taxonomy" id="477"/>
    <lineage>
        <taxon>Bacteria</taxon>
        <taxon>Pseudomonadati</taxon>
        <taxon>Pseudomonadota</taxon>
        <taxon>Gammaproteobacteria</taxon>
        <taxon>Moraxellales</taxon>
        <taxon>Moraxellaceae</taxon>
        <taxon>Moraxella</taxon>
    </lineage>
</organism>
<evidence type="ECO:0000313" key="5">
    <source>
        <dbReference type="Proteomes" id="UP000254107"/>
    </source>
</evidence>
<evidence type="ECO:0000313" key="3">
    <source>
        <dbReference type="EMBL" id="STY99060.1"/>
    </source>
</evidence>
<dbReference type="Proteomes" id="UP000254107">
    <property type="component" value="Unassembled WGS sequence"/>
</dbReference>
<dbReference type="AlphaFoldDB" id="A0A1V4GV16"/>
<sequence>MQIKYLKPAPNATTGDIKDIATAQAKILIQLGFAEPYNENDQDNDDNGKNGELFDELNDIDEVGEVDELNHGEASQDEPNDTADDLVDSAEQGEAVEQDVAKDETTAPKKRTKKAKETEDE</sequence>
<dbReference type="GeneID" id="302269093"/>
<keyword evidence="5" id="KW-1185">Reference proteome</keyword>
<protein>
    <submittedName>
        <fullName evidence="2">Uncharacterized protein</fullName>
    </submittedName>
</protein>
<gene>
    <name evidence="2" type="ORF">B5J94_07125</name>
    <name evidence="3" type="ORF">NCTC7911_00428</name>
</gene>
<proteinExistence type="predicted"/>
<accession>A0A1V4GV16</accession>
<evidence type="ECO:0000313" key="4">
    <source>
        <dbReference type="Proteomes" id="UP000191025"/>
    </source>
</evidence>
<reference evidence="2" key="2">
    <citation type="submission" date="2017-03" db="EMBL/GenBank/DDBJ databases">
        <authorList>
            <person name="Afonso C.L."/>
            <person name="Miller P.J."/>
            <person name="Scott M.A."/>
            <person name="Spackman E."/>
            <person name="Goraichik I."/>
            <person name="Dimitrov K.M."/>
            <person name="Suarez D.L."/>
            <person name="Swayne D.E."/>
        </authorList>
    </citation>
    <scope>NUCLEOTIDE SEQUENCE</scope>
    <source>
        <strain evidence="2">CCUG 4441</strain>
    </source>
</reference>
<name>A0A1V4GV16_MORLA</name>
<dbReference type="EMBL" id="MXAN01000049">
    <property type="protein sequence ID" value="OPH36495.1"/>
    <property type="molecule type" value="Genomic_DNA"/>
</dbReference>
<evidence type="ECO:0000256" key="1">
    <source>
        <dbReference type="SAM" id="MobiDB-lite"/>
    </source>
</evidence>
<dbReference type="Proteomes" id="UP000191025">
    <property type="component" value="Unassembled WGS sequence"/>
</dbReference>
<feature type="compositionally biased region" description="Acidic residues" evidence="1">
    <location>
        <begin position="53"/>
        <end position="67"/>
    </location>
</feature>
<feature type="compositionally biased region" description="Acidic residues" evidence="1">
    <location>
        <begin position="75"/>
        <end position="88"/>
    </location>
</feature>
<reference evidence="4" key="1">
    <citation type="submission" date="2017-03" db="EMBL/GenBank/DDBJ databases">
        <title>Draft genome sequence of Moraxella equi CCUG 4950T type strain.</title>
        <authorList>
            <person name="Salva-Serra F."/>
            <person name="Engstrom-Jakobsson H."/>
            <person name="Thorell K."/>
            <person name="Jaen-Luchoro D."/>
            <person name="Gonzales-Siles L."/>
            <person name="Karlsson R."/>
            <person name="Yazdan S."/>
            <person name="Boulund F."/>
            <person name="Johnning A."/>
            <person name="Engstrand L."/>
            <person name="Kristiansson E."/>
            <person name="Moore E."/>
        </authorList>
    </citation>
    <scope>NUCLEOTIDE SEQUENCE [LARGE SCALE GENOMIC DNA]</scope>
    <source>
        <strain evidence="4">CCUG 4441</strain>
    </source>
</reference>
<reference evidence="3 5" key="3">
    <citation type="submission" date="2018-06" db="EMBL/GenBank/DDBJ databases">
        <authorList>
            <consortium name="Pathogen Informatics"/>
            <person name="Doyle S."/>
        </authorList>
    </citation>
    <scope>NUCLEOTIDE SEQUENCE [LARGE SCALE GENOMIC DNA]</scope>
    <source>
        <strain evidence="3 5">NCTC7911</strain>
    </source>
</reference>
<dbReference type="EMBL" id="UGQC01000001">
    <property type="protein sequence ID" value="STY99060.1"/>
    <property type="molecule type" value="Genomic_DNA"/>
</dbReference>